<feature type="compositionally biased region" description="Acidic residues" evidence="1">
    <location>
        <begin position="41"/>
        <end position="50"/>
    </location>
</feature>
<sequence>MPFDEPTLNDVPLPLPCPDTTSSSHPTGLPPGDSPLSAIDSGDESEEEDDIPFDVLYGNARTGLEEGGLRSMECNDGGGAAAKKSKKAERTGATHLIHGGAMQGRKTADKMYHSADFGDTVTRRQVATWYFLATDPIAVRIAAYFEVFWPRFYAKYRQAFDAGVWVREDRGPFLGRVMVYKLQVSLHQDRGDFGPTVTFNAGCFEGGEYYFPDLHAKLRYAPGDIVIALSGILYHSVAEWRPAPVPESWVRRNLTPGRISHVFFFPKKSFLTLENKPKLWALRTAGGKCPDAQWFRTVV</sequence>
<dbReference type="RefSeq" id="XP_007311244.1">
    <property type="nucleotide sequence ID" value="XM_007311182.1"/>
</dbReference>
<evidence type="ECO:0000256" key="1">
    <source>
        <dbReference type="SAM" id="MobiDB-lite"/>
    </source>
</evidence>
<dbReference type="Proteomes" id="UP000053927">
    <property type="component" value="Unassembled WGS sequence"/>
</dbReference>
<dbReference type="GeneID" id="18798459"/>
<feature type="region of interest" description="Disordered" evidence="1">
    <location>
        <begin position="1"/>
        <end position="50"/>
    </location>
</feature>
<protein>
    <submittedName>
        <fullName evidence="2">Uncharacterized protein</fullName>
    </submittedName>
</protein>
<dbReference type="eggNOG" id="ENOG502R1EM">
    <property type="taxonomic scope" value="Eukaryota"/>
</dbReference>
<reference evidence="3" key="1">
    <citation type="journal article" date="2012" name="Science">
        <title>The Paleozoic origin of enzymatic lignin decomposition reconstructed from 31 fungal genomes.</title>
        <authorList>
            <person name="Floudas D."/>
            <person name="Binder M."/>
            <person name="Riley R."/>
            <person name="Barry K."/>
            <person name="Blanchette R.A."/>
            <person name="Henrissat B."/>
            <person name="Martinez A.T."/>
            <person name="Otillar R."/>
            <person name="Spatafora J.W."/>
            <person name="Yadav J.S."/>
            <person name="Aerts A."/>
            <person name="Benoit I."/>
            <person name="Boyd A."/>
            <person name="Carlson A."/>
            <person name="Copeland A."/>
            <person name="Coutinho P.M."/>
            <person name="de Vries R.P."/>
            <person name="Ferreira P."/>
            <person name="Findley K."/>
            <person name="Foster B."/>
            <person name="Gaskell J."/>
            <person name="Glotzer D."/>
            <person name="Gorecki P."/>
            <person name="Heitman J."/>
            <person name="Hesse C."/>
            <person name="Hori C."/>
            <person name="Igarashi K."/>
            <person name="Jurgens J.A."/>
            <person name="Kallen N."/>
            <person name="Kersten P."/>
            <person name="Kohler A."/>
            <person name="Kuees U."/>
            <person name="Kumar T.K.A."/>
            <person name="Kuo A."/>
            <person name="LaButti K."/>
            <person name="Larrondo L.F."/>
            <person name="Lindquist E."/>
            <person name="Ling A."/>
            <person name="Lombard V."/>
            <person name="Lucas S."/>
            <person name="Lundell T."/>
            <person name="Martin R."/>
            <person name="McLaughlin D.J."/>
            <person name="Morgenstern I."/>
            <person name="Morin E."/>
            <person name="Murat C."/>
            <person name="Nagy L.G."/>
            <person name="Nolan M."/>
            <person name="Ohm R.A."/>
            <person name="Patyshakuliyeva A."/>
            <person name="Rokas A."/>
            <person name="Ruiz-Duenas F.J."/>
            <person name="Sabat G."/>
            <person name="Salamov A."/>
            <person name="Samejima M."/>
            <person name="Schmutz J."/>
            <person name="Slot J.C."/>
            <person name="St John F."/>
            <person name="Stenlid J."/>
            <person name="Sun H."/>
            <person name="Sun S."/>
            <person name="Syed K."/>
            <person name="Tsang A."/>
            <person name="Wiebenga A."/>
            <person name="Young D."/>
            <person name="Pisabarro A."/>
            <person name="Eastwood D.C."/>
            <person name="Martin F."/>
            <person name="Cullen D."/>
            <person name="Grigoriev I.V."/>
            <person name="Hibbett D.S."/>
        </authorList>
    </citation>
    <scope>NUCLEOTIDE SEQUENCE [LARGE SCALE GENOMIC DNA]</scope>
    <source>
        <strain evidence="3">FP-91666</strain>
    </source>
</reference>
<gene>
    <name evidence="2" type="ORF">STEHIDRAFT_135652</name>
</gene>
<proteinExistence type="predicted"/>
<evidence type="ECO:0000313" key="2">
    <source>
        <dbReference type="EMBL" id="EIM79670.1"/>
    </source>
</evidence>
<dbReference type="KEGG" id="shs:STEHIDRAFT_135652"/>
<name>R7RXQ3_STEHR</name>
<dbReference type="AlphaFoldDB" id="R7RXQ3"/>
<dbReference type="Gene3D" id="3.60.130.30">
    <property type="match status" value="1"/>
</dbReference>
<dbReference type="OrthoDB" id="2658103at2759"/>
<dbReference type="EMBL" id="JH687402">
    <property type="protein sequence ID" value="EIM79670.1"/>
    <property type="molecule type" value="Genomic_DNA"/>
</dbReference>
<accession>R7RXQ3</accession>
<organism evidence="2 3">
    <name type="scientific">Stereum hirsutum (strain FP-91666)</name>
    <name type="common">White-rot fungus</name>
    <dbReference type="NCBI Taxonomy" id="721885"/>
    <lineage>
        <taxon>Eukaryota</taxon>
        <taxon>Fungi</taxon>
        <taxon>Dikarya</taxon>
        <taxon>Basidiomycota</taxon>
        <taxon>Agaricomycotina</taxon>
        <taxon>Agaricomycetes</taxon>
        <taxon>Russulales</taxon>
        <taxon>Stereaceae</taxon>
        <taxon>Stereum</taxon>
    </lineage>
</organism>
<keyword evidence="3" id="KW-1185">Reference proteome</keyword>
<evidence type="ECO:0000313" key="3">
    <source>
        <dbReference type="Proteomes" id="UP000053927"/>
    </source>
</evidence>